<dbReference type="PANTHER" id="PTHR47853:SF1">
    <property type="entry name" value="EXPRESSED PROTEIN"/>
    <property type="match status" value="1"/>
</dbReference>
<dbReference type="PANTHER" id="PTHR47853">
    <property type="entry name" value="EXPRESSED PROTEIN"/>
    <property type="match status" value="1"/>
</dbReference>
<dbReference type="Gene3D" id="1.20.930.10">
    <property type="entry name" value="Conserved domain common to transcription factors TFIIS, elongin A, CRSP70"/>
    <property type="match status" value="1"/>
</dbReference>
<dbReference type="AlphaFoldDB" id="A0A811NBR4"/>
<organism evidence="1 2">
    <name type="scientific">Miscanthus lutarioriparius</name>
    <dbReference type="NCBI Taxonomy" id="422564"/>
    <lineage>
        <taxon>Eukaryota</taxon>
        <taxon>Viridiplantae</taxon>
        <taxon>Streptophyta</taxon>
        <taxon>Embryophyta</taxon>
        <taxon>Tracheophyta</taxon>
        <taxon>Spermatophyta</taxon>
        <taxon>Magnoliopsida</taxon>
        <taxon>Liliopsida</taxon>
        <taxon>Poales</taxon>
        <taxon>Poaceae</taxon>
        <taxon>PACMAD clade</taxon>
        <taxon>Panicoideae</taxon>
        <taxon>Andropogonodae</taxon>
        <taxon>Andropogoneae</taxon>
        <taxon>Saccharinae</taxon>
        <taxon>Miscanthus</taxon>
    </lineage>
</organism>
<dbReference type="InterPro" id="IPR035441">
    <property type="entry name" value="TFIIS/LEDGF_dom_sf"/>
</dbReference>
<name>A0A811NBR4_9POAL</name>
<proteinExistence type="predicted"/>
<reference evidence="1" key="1">
    <citation type="submission" date="2020-10" db="EMBL/GenBank/DDBJ databases">
        <authorList>
            <person name="Han B."/>
            <person name="Lu T."/>
            <person name="Zhao Q."/>
            <person name="Huang X."/>
            <person name="Zhao Y."/>
        </authorList>
    </citation>
    <scope>NUCLEOTIDE SEQUENCE</scope>
</reference>
<dbReference type="Proteomes" id="UP000604825">
    <property type="component" value="Unassembled WGS sequence"/>
</dbReference>
<protein>
    <recommendedName>
        <fullName evidence="3">TFIIS N-terminal domain-containing protein</fullName>
    </recommendedName>
</protein>
<evidence type="ECO:0000313" key="1">
    <source>
        <dbReference type="EMBL" id="CAD6218771.1"/>
    </source>
</evidence>
<accession>A0A811NBR4</accession>
<evidence type="ECO:0000313" key="2">
    <source>
        <dbReference type="Proteomes" id="UP000604825"/>
    </source>
</evidence>
<keyword evidence="2" id="KW-1185">Reference proteome</keyword>
<dbReference type="OrthoDB" id="696629at2759"/>
<comment type="caution">
    <text evidence="1">The sequence shown here is derived from an EMBL/GenBank/DDBJ whole genome shotgun (WGS) entry which is preliminary data.</text>
</comment>
<sequence length="284" mass="31704">MSGLGPLRRWKRFFSAFGHIDAAIEAAHPSISRDEFRSLRGRIVEMLCDAEDDDERAEQLCLALAGAMAESLVTLLEVPVSSRALASGDLAKSVSTLGQHESARIRSLTRDVMRRWQLAVESELDSAIAAMEALNNLSRLMPPEKERLAFVLNTNVPVTTGKDETRIKDTPDKFPSKRIPVATGKDETQIKDTPAKFPSKRTPVAGSSCSESDKMLVTKRKLREGYQEAKNAKSQRKIRVIEDPMMLEQPKQKKMHPITPRESIRARCGSLTTVRRSLMPSFMV</sequence>
<gene>
    <name evidence="1" type="ORF">NCGR_LOCUS12622</name>
</gene>
<dbReference type="EMBL" id="CAJGYO010000003">
    <property type="protein sequence ID" value="CAD6218771.1"/>
    <property type="molecule type" value="Genomic_DNA"/>
</dbReference>
<evidence type="ECO:0008006" key="3">
    <source>
        <dbReference type="Google" id="ProtNLM"/>
    </source>
</evidence>